<dbReference type="PANTHER" id="PTHR46452">
    <property type="entry name" value="TRANSCRIPTION INITIATION FACTOR TFIID SUBUNIT 3"/>
    <property type="match status" value="1"/>
</dbReference>
<feature type="compositionally biased region" description="Basic and acidic residues" evidence="2">
    <location>
        <begin position="421"/>
        <end position="439"/>
    </location>
</feature>
<reference evidence="3 4" key="1">
    <citation type="journal article" date="2016" name="Nat. Commun.">
        <title>Genomes of cryptic chimpanzee Plasmodium species reveal key evolutionary events leading to human malaria.</title>
        <authorList>
            <person name="Sundararaman S.A."/>
            <person name="Plenderleith L.J."/>
            <person name="Liu W."/>
            <person name="Loy D.E."/>
            <person name="Learn G.H."/>
            <person name="Li Y."/>
            <person name="Shaw K.S."/>
            <person name="Ayouba A."/>
            <person name="Peeters M."/>
            <person name="Speede S."/>
            <person name="Shaw G.M."/>
            <person name="Bushman F.D."/>
            <person name="Brisson D."/>
            <person name="Rayner J.C."/>
            <person name="Sharp P.M."/>
            <person name="Hahn B.H."/>
        </authorList>
    </citation>
    <scope>NUCLEOTIDE SEQUENCE [LARGE SCALE GENOMIC DNA]</scope>
    <source>
        <strain evidence="3 4">SY75</strain>
    </source>
</reference>
<feature type="region of interest" description="Disordered" evidence="2">
    <location>
        <begin position="2481"/>
        <end position="2509"/>
    </location>
</feature>
<evidence type="ECO:0000256" key="1">
    <source>
        <dbReference type="SAM" id="Coils"/>
    </source>
</evidence>
<feature type="region of interest" description="Disordered" evidence="2">
    <location>
        <begin position="2348"/>
        <end position="2367"/>
    </location>
</feature>
<feature type="compositionally biased region" description="Polar residues" evidence="2">
    <location>
        <begin position="2483"/>
        <end position="2495"/>
    </location>
</feature>
<gene>
    <name evidence="3" type="ORF">PGSY75_1206300</name>
</gene>
<organism evidence="3 4">
    <name type="scientific">Plasmodium gaboni</name>
    <dbReference type="NCBI Taxonomy" id="647221"/>
    <lineage>
        <taxon>Eukaryota</taxon>
        <taxon>Sar</taxon>
        <taxon>Alveolata</taxon>
        <taxon>Apicomplexa</taxon>
        <taxon>Aconoidasida</taxon>
        <taxon>Haemosporida</taxon>
        <taxon>Plasmodiidae</taxon>
        <taxon>Plasmodium</taxon>
        <taxon>Plasmodium (Laverania)</taxon>
    </lineage>
</organism>
<feature type="region of interest" description="Disordered" evidence="2">
    <location>
        <begin position="578"/>
        <end position="614"/>
    </location>
</feature>
<feature type="compositionally biased region" description="Low complexity" evidence="2">
    <location>
        <begin position="284"/>
        <end position="383"/>
    </location>
</feature>
<evidence type="ECO:0000313" key="3">
    <source>
        <dbReference type="EMBL" id="KYN97879.1"/>
    </source>
</evidence>
<dbReference type="KEGG" id="pgab:PGSY75_1206300"/>
<name>A0A151LG92_9APIC</name>
<dbReference type="EMBL" id="LVLB01000013">
    <property type="protein sequence ID" value="KYN97879.1"/>
    <property type="molecule type" value="Genomic_DNA"/>
</dbReference>
<feature type="region of interest" description="Disordered" evidence="2">
    <location>
        <begin position="1346"/>
        <end position="1367"/>
    </location>
</feature>
<dbReference type="VEuPathDB" id="PlasmoDB:PGABG01_1205300"/>
<feature type="coiled-coil region" evidence="1">
    <location>
        <begin position="1478"/>
        <end position="1508"/>
    </location>
</feature>
<evidence type="ECO:0000256" key="2">
    <source>
        <dbReference type="SAM" id="MobiDB-lite"/>
    </source>
</evidence>
<dbReference type="Proteomes" id="UP000076004">
    <property type="component" value="Unassembled WGS sequence"/>
</dbReference>
<proteinExistence type="predicted"/>
<protein>
    <submittedName>
        <fullName evidence="3">Uncharacterized protein</fullName>
    </submittedName>
</protein>
<feature type="region of interest" description="Disordered" evidence="2">
    <location>
        <begin position="944"/>
        <end position="997"/>
    </location>
</feature>
<feature type="region of interest" description="Disordered" evidence="2">
    <location>
        <begin position="532"/>
        <end position="557"/>
    </location>
</feature>
<dbReference type="PANTHER" id="PTHR46452:SF1">
    <property type="entry name" value="TRANSCRIPTION INITIATION FACTOR TFIID SUBUNIT 3"/>
    <property type="match status" value="1"/>
</dbReference>
<feature type="coiled-coil region" evidence="1">
    <location>
        <begin position="2715"/>
        <end position="2742"/>
    </location>
</feature>
<keyword evidence="1" id="KW-0175">Coiled coil</keyword>
<evidence type="ECO:0000313" key="4">
    <source>
        <dbReference type="Proteomes" id="UP000076004"/>
    </source>
</evidence>
<feature type="compositionally biased region" description="Basic and acidic residues" evidence="2">
    <location>
        <begin position="944"/>
        <end position="954"/>
    </location>
</feature>
<dbReference type="GO" id="GO:0005669">
    <property type="term" value="C:transcription factor TFIID complex"/>
    <property type="evidence" value="ECO:0007669"/>
    <property type="project" value="TreeGrafter"/>
</dbReference>
<dbReference type="RefSeq" id="XP_018640518.1">
    <property type="nucleotide sequence ID" value="XM_018786653.1"/>
</dbReference>
<feature type="region of interest" description="Disordered" evidence="2">
    <location>
        <begin position="1998"/>
        <end position="2027"/>
    </location>
</feature>
<feature type="compositionally biased region" description="Low complexity" evidence="2">
    <location>
        <begin position="970"/>
        <end position="985"/>
    </location>
</feature>
<feature type="region of interest" description="Disordered" evidence="2">
    <location>
        <begin position="256"/>
        <end position="388"/>
    </location>
</feature>
<accession>A0A151LG92</accession>
<dbReference type="VEuPathDB" id="PlasmoDB:PGSY75_1206300"/>
<feature type="compositionally biased region" description="Basic and acidic residues" evidence="2">
    <location>
        <begin position="1437"/>
        <end position="1449"/>
    </location>
</feature>
<feature type="region of interest" description="Disordered" evidence="2">
    <location>
        <begin position="1624"/>
        <end position="1643"/>
    </location>
</feature>
<feature type="compositionally biased region" description="Basic and acidic residues" evidence="2">
    <location>
        <begin position="595"/>
        <end position="614"/>
    </location>
</feature>
<dbReference type="GeneID" id="29777242"/>
<dbReference type="GO" id="GO:0045944">
    <property type="term" value="P:positive regulation of transcription by RNA polymerase II"/>
    <property type="evidence" value="ECO:0007669"/>
    <property type="project" value="TreeGrafter"/>
</dbReference>
<comment type="caution">
    <text evidence="3">The sequence shown here is derived from an EMBL/GenBank/DDBJ whole genome shotgun (WGS) entry which is preliminary data.</text>
</comment>
<feature type="compositionally biased region" description="Low complexity" evidence="2">
    <location>
        <begin position="400"/>
        <end position="409"/>
    </location>
</feature>
<feature type="compositionally biased region" description="Acidic residues" evidence="2">
    <location>
        <begin position="441"/>
        <end position="459"/>
    </location>
</feature>
<dbReference type="GO" id="GO:0002039">
    <property type="term" value="F:p53 binding"/>
    <property type="evidence" value="ECO:0007669"/>
    <property type="project" value="TreeGrafter"/>
</dbReference>
<feature type="region of interest" description="Disordered" evidence="2">
    <location>
        <begin position="400"/>
        <end position="466"/>
    </location>
</feature>
<feature type="compositionally biased region" description="Basic residues" evidence="2">
    <location>
        <begin position="955"/>
        <end position="966"/>
    </location>
</feature>
<feature type="region of interest" description="Disordered" evidence="2">
    <location>
        <begin position="1430"/>
        <end position="1453"/>
    </location>
</feature>
<feature type="region of interest" description="Disordered" evidence="2">
    <location>
        <begin position="2158"/>
        <end position="2177"/>
    </location>
</feature>
<sequence>MSKKKDAIISKSCKREKSIKWKYIIKCIYKKCFNSRNKILFVQGEKNKFKNIHFKGNKRRMMNITNIFKIYNLKNNKRSRKVRSTNSDNIKNMFTHNDNKINFDKIEKNIMWKKLLIDMICFNNNLNVPYNESKYYSDSTSASSKNFDNHMNEKNIAMYYKGGKKKKCNPINKKGHNFDYINKINYSVNIELHSLFTYVRTKLKKKNKDSFKNKNGLNKMPLHDNGLINNPYNKEQYAKLNNQYIPQNKEQILNDIKTKPNMAPSPNRRKSNNGVMENMDMHDNNYNQQYNNNYNQQYNNNYNEQYNNNYNEQYNNNNNNAYNNIYNEQYNNNYNNPYNNNIYNDPYNNNNNYNDPYNNNYNNPYNNNYNNPYNNNYNDPYNNKFPPMVKSQIHNIKNNLQNEENINIEESVDKNKKKKSNNKDENKVSKEQEQLKNNESEGIDEDLFSDEFDMDDYDSDGNKKEKPYYTDRCILDRSAKRVSILDKLNLDLKNKENDKNKNNENISNKNILTKKSDDNAFKLKKFESKKYVDDTKEDSNTDDENDDKNKKLKNIKKEKNVKDIKDIRNYHKMNSLMKKENKMPPPKKIVQNKGQTEKVDEMDTSKKDGMNDMKENVYNSKKDESMKNKMNYPPKYDMNNEMNYDMNNEMSYDVNNGMSYDVNNGMNYDINNPMNYNINNGMNYNINNGINYDMNNPMYYNMNNPINYQMNNPTISNMNNPTNYAMNTPLNYQMIPNNFNNNNNNNSIYFQNNNKLINYNGINRLPYNDINNMGYPQEKNNLNNIHIDGSNHLIAGGYDDMNTLNSNNKNLILYNKGNEKYDEDFTLNYILQKYDDDDKFFCSNMYTSINEEEKKDELKKYTEGMNRLVEQMYFYDNFNDEYKITKENKKETIESYDIIDTSLNIHVVDGNEDNITDIKNKENEEIISKMELKIKQLEKTIDEMKKKDKSDSGHHEKKKKRKKKKKVNDGNCSSSSNSSCSGEYSSNKEEESYQKHSMLNKLKKDIEEMKKNMKREEENRRIQKRGIKNMKELKEDIKEDENDKIDDNIKNVKDEETKKRKEKKEDNDELDNEYAYKFNIDDIINTEQFNNIKNGILDNVYYYIYESYDQRDYDILENLAKKHEIKGRKIAYNINLPKYNFNEKRTSSAWFLNPAYENYMLEEKKKRMSLEDNRVISSCSYEHVQFLFNENEMVDGTIIKNEDNDDDDKSVGKISEIRDSEFSYESFISEQKKKLKKNKINLIKIKNNVVRNKSKSIIQDHNVKEDIKENNNLGHKEDEHEKYKKYEDKEKDDIDLKQIENPEMSTNNNDNIINNIFGTINNFVQENGVLEFYNSSNLIIKEENEKEENKKNMEKINDDKNGNNDENILKDQIERQKKEKELLELEIENKKKKKELEELELQLMENKKKQFLANKLIDDLQKDINCTEDEKKKKKNETKEQDPKQKSINDEIVDEKEIDINSKNKGEIVQVPNEIKSTNNIQENIKKVQEEEEKEKKSKANLSKEKEMNDCLNDYINKQKKKEKKKNNWAMYGRPIVKRQNNRNINNSKNDLKKLYSSKSDSGFNNYAFYAERFFEVITGYNSEPDYLSDIDNEDKNKNDIHNNNIINISKKMKENIYENSPFHTYGRPINEKKSKNPKNYNKMKSTTRNAILKKKRKKTLNKSISINSLTKMNSSNNKIAKRTSIKNNIVDNYNNSTIRKILNKEQNVDDQGYIDLKTKRKLIYEALDEINQQAQQNLKTTENVTKEEKKPGQNVSNFIKNTGAMLIEKITKKGKDNNVEHQFSEELKVLEKLKKLKELKRIEELKTLEEEEKKRLEELNMLKVEEEKKKKKNLEEMKKMEELKKMEDLKKIEEAKKIELQRKKEEEKLLQYSRKQEQIRKLEELKKKEELKLIEEMKKLEEQRKREEIKKIEEEKEREKLKKIEEQKKKEEMKKLEEQRKKEQTKLMEEMKKFEEQRRKVELKWLEEEKKKEELKKLEEQKKREEEKKREELKKMEEAKKREELKKMEEEKKREELKKMEEEKKREELKKIEEEKKREELKKIEEEKKREELKKIEEEKKREELKKMEEEKKREELKKLEEEKKKIEEMELLEYERIQEEIKILEEMKEKEERKNIEENKENTSEKDIFNNFLKKIYNVNPLSNYITNDKESTQILRSDNEKKENEDKKYLIEKDNLSDEEIEKKEDKQNDNNNNDNIIDQAKEKKYMFMPKISHMNHYDIFYQMEKQRIKNFKEKKNYYRNTPNKIGNKGLLKNAYTNNSHIIRNIINKKKEEQYEHNKMSSEDEKNCDMSEDDIQSGNMSEEDMQSGNMSEEDIQSGNMSEHDIKCGDMSEHDIKCGDMSEHDILSGDMPEDNTQNGDMANDNIPTKERIEKIVIDMKAREEKKKKLSQMRNKNLKYNHVNKENILNVVEKKLDNKNSDKDEIDDLFDLEDEVEIFVTESEESFLKIDDKEPGNFKKTHIYRESPYMKGNNMNEYFKNNYESSNEGNKSYSNKSDRENNNYSNNNNILSKHNNILCSNNNKLTSYSNILGYQNNNLYNHNSIISSHNIRSSDYKNIDDEDINIKSYNEYINNESVEELFNYIMNDIHMKNMYKKDKHSLPYNNYLSKDSADIYFDFEKKKLDSQEKHSCNITMNSFYDIYKNIYHDGVEFDNNDNYNNNNNYNLYEYKSSMYYKNDDPSTNYSFEKILKQKDNYHQKKTLIDDNNKNDDILSKVMNNLNGLNKKIKSIEINYNFEKQKKNIIHNNNDMYMNNLNTNNQKNSYSFNTNSRNKYESHYSNYYVE</sequence>